<evidence type="ECO:0000259" key="7">
    <source>
        <dbReference type="PROSITE" id="PS51910"/>
    </source>
</evidence>
<dbReference type="InterPro" id="IPR001223">
    <property type="entry name" value="Glyco_hydro18_cat"/>
</dbReference>
<dbReference type="Proteomes" id="UP001500689">
    <property type="component" value="Unassembled WGS sequence"/>
</dbReference>
<dbReference type="CDD" id="cd02871">
    <property type="entry name" value="GH18_chitinase_D-like"/>
    <property type="match status" value="1"/>
</dbReference>
<evidence type="ECO:0000313" key="9">
    <source>
        <dbReference type="Proteomes" id="UP001500689"/>
    </source>
</evidence>
<dbReference type="InterPro" id="IPR011583">
    <property type="entry name" value="Chitinase_II/V-like_cat"/>
</dbReference>
<protein>
    <recommendedName>
        <fullName evidence="1">chitinase</fullName>
        <ecNumber evidence="1">3.2.1.14</ecNumber>
    </recommendedName>
</protein>
<gene>
    <name evidence="8" type="ORF">GCM10022222_27640</name>
</gene>
<dbReference type="PANTHER" id="PTHR45708:SF49">
    <property type="entry name" value="ENDOCHITINASE"/>
    <property type="match status" value="1"/>
</dbReference>
<dbReference type="EC" id="3.2.1.14" evidence="1"/>
<dbReference type="EMBL" id="BAAAZN010000005">
    <property type="protein sequence ID" value="GAA3542439.1"/>
    <property type="molecule type" value="Genomic_DNA"/>
</dbReference>
<comment type="caution">
    <text evidence="8">The sequence shown here is derived from an EMBL/GenBank/DDBJ whole genome shotgun (WGS) entry which is preliminary data.</text>
</comment>
<organism evidence="8 9">
    <name type="scientific">Amycolatopsis ultiminotia</name>
    <dbReference type="NCBI Taxonomy" id="543629"/>
    <lineage>
        <taxon>Bacteria</taxon>
        <taxon>Bacillati</taxon>
        <taxon>Actinomycetota</taxon>
        <taxon>Actinomycetes</taxon>
        <taxon>Pseudonocardiales</taxon>
        <taxon>Pseudonocardiaceae</taxon>
        <taxon>Amycolatopsis</taxon>
    </lineage>
</organism>
<proteinExistence type="inferred from homology"/>
<keyword evidence="6" id="KW-0732">Signal</keyword>
<evidence type="ECO:0000256" key="5">
    <source>
        <dbReference type="RuleBase" id="RU004453"/>
    </source>
</evidence>
<sequence length="335" mass="34842">MSPERSRRRKPVLLSLLAVMAAFLGVTVATGSATAAPAADLPKHVLTGYWQNFVNDAKPLKLADVPDKYNIVAVSFADATDKPGEVKFSLDPDLSSALGGYTDDQFRADVKTLQSHGQKVVLSVGGEKGTISVTDDASATSFADSIKAAISDYGFDGVDIDLENGVDATYMAQALKSIHDGGGSVITMAPQTIDMQSPDAGYFKLALNVKDILTIVNMQYYNSGTMNGCDGKTYSQGSVDFLTGLACIQLKGGLRDDQVGLGLPASASAAGGGYQDPANTVSALNCLAKGSDCGSYKPDATYPGIRGAMTWSINWDASADYAFSNAVSSGLAGLP</sequence>
<evidence type="ECO:0000256" key="2">
    <source>
        <dbReference type="ARBA" id="ARBA00022801"/>
    </source>
</evidence>
<evidence type="ECO:0000256" key="6">
    <source>
        <dbReference type="SAM" id="SignalP"/>
    </source>
</evidence>
<dbReference type="InterPro" id="IPR017853">
    <property type="entry name" value="GH"/>
</dbReference>
<evidence type="ECO:0000313" key="8">
    <source>
        <dbReference type="EMBL" id="GAA3542439.1"/>
    </source>
</evidence>
<comment type="similarity">
    <text evidence="5">Belongs to the glycosyl hydrolase 18 family.</text>
</comment>
<feature type="domain" description="GH18" evidence="7">
    <location>
        <begin position="44"/>
        <end position="334"/>
    </location>
</feature>
<dbReference type="InterPro" id="IPR001579">
    <property type="entry name" value="Glyco_hydro_18_chit_AS"/>
</dbReference>
<dbReference type="PROSITE" id="PS01095">
    <property type="entry name" value="GH18_1"/>
    <property type="match status" value="1"/>
</dbReference>
<dbReference type="SMART" id="SM00636">
    <property type="entry name" value="Glyco_18"/>
    <property type="match status" value="1"/>
</dbReference>
<dbReference type="SUPFAM" id="SSF51445">
    <property type="entry name" value="(Trans)glycosidases"/>
    <property type="match status" value="1"/>
</dbReference>
<dbReference type="Gene3D" id="3.20.20.80">
    <property type="entry name" value="Glycosidases"/>
    <property type="match status" value="1"/>
</dbReference>
<evidence type="ECO:0000256" key="3">
    <source>
        <dbReference type="ARBA" id="ARBA00023295"/>
    </source>
</evidence>
<accession>A0ABP6W1W3</accession>
<keyword evidence="2 4" id="KW-0378">Hydrolase</keyword>
<reference evidence="9" key="1">
    <citation type="journal article" date="2019" name="Int. J. Syst. Evol. Microbiol.">
        <title>The Global Catalogue of Microorganisms (GCM) 10K type strain sequencing project: providing services to taxonomists for standard genome sequencing and annotation.</title>
        <authorList>
            <consortium name="The Broad Institute Genomics Platform"/>
            <consortium name="The Broad Institute Genome Sequencing Center for Infectious Disease"/>
            <person name="Wu L."/>
            <person name="Ma J."/>
        </authorList>
    </citation>
    <scope>NUCLEOTIDE SEQUENCE [LARGE SCALE GENOMIC DNA]</scope>
    <source>
        <strain evidence="9">JCM 16898</strain>
    </source>
</reference>
<name>A0ABP6W1W3_9PSEU</name>
<dbReference type="PROSITE" id="PS51910">
    <property type="entry name" value="GH18_2"/>
    <property type="match status" value="1"/>
</dbReference>
<evidence type="ECO:0000256" key="4">
    <source>
        <dbReference type="RuleBase" id="RU000489"/>
    </source>
</evidence>
<dbReference type="InterPro" id="IPR050542">
    <property type="entry name" value="Glycosyl_Hydrlase18_Chitinase"/>
</dbReference>
<evidence type="ECO:0000256" key="1">
    <source>
        <dbReference type="ARBA" id="ARBA00012729"/>
    </source>
</evidence>
<dbReference type="PANTHER" id="PTHR45708">
    <property type="entry name" value="ENDOCHITINASE"/>
    <property type="match status" value="1"/>
</dbReference>
<keyword evidence="9" id="KW-1185">Reference proteome</keyword>
<feature type="signal peptide" evidence="6">
    <location>
        <begin position="1"/>
        <end position="35"/>
    </location>
</feature>
<keyword evidence="3 4" id="KW-0326">Glycosidase</keyword>
<feature type="chain" id="PRO_5046217436" description="chitinase" evidence="6">
    <location>
        <begin position="36"/>
        <end position="335"/>
    </location>
</feature>
<dbReference type="Pfam" id="PF00704">
    <property type="entry name" value="Glyco_hydro_18"/>
    <property type="match status" value="1"/>
</dbReference>